<proteinExistence type="predicted"/>
<accession>A0A1M6W9T4</accession>
<evidence type="ECO:0000313" key="3">
    <source>
        <dbReference type="Proteomes" id="UP000184363"/>
    </source>
</evidence>
<feature type="transmembrane region" description="Helical" evidence="1">
    <location>
        <begin position="255"/>
        <end position="277"/>
    </location>
</feature>
<gene>
    <name evidence="2" type="ORF">SAMN05443637_11448</name>
</gene>
<feature type="transmembrane region" description="Helical" evidence="1">
    <location>
        <begin position="20"/>
        <end position="41"/>
    </location>
</feature>
<name>A0A1M6W9T4_PSETH</name>
<keyword evidence="1" id="KW-0812">Transmembrane</keyword>
<dbReference type="AlphaFoldDB" id="A0A1M6W9T4"/>
<keyword evidence="3" id="KW-1185">Reference proteome</keyword>
<protein>
    <submittedName>
        <fullName evidence="2">Uncharacterized protein</fullName>
    </submittedName>
</protein>
<feature type="transmembrane region" description="Helical" evidence="1">
    <location>
        <begin position="133"/>
        <end position="157"/>
    </location>
</feature>
<evidence type="ECO:0000313" key="2">
    <source>
        <dbReference type="EMBL" id="SHK90523.1"/>
    </source>
</evidence>
<feature type="transmembrane region" description="Helical" evidence="1">
    <location>
        <begin position="86"/>
        <end position="113"/>
    </location>
</feature>
<dbReference type="Proteomes" id="UP000184363">
    <property type="component" value="Unassembled WGS sequence"/>
</dbReference>
<feature type="transmembrane region" description="Helical" evidence="1">
    <location>
        <begin position="221"/>
        <end position="243"/>
    </location>
</feature>
<feature type="transmembrane region" description="Helical" evidence="1">
    <location>
        <begin position="169"/>
        <end position="189"/>
    </location>
</feature>
<keyword evidence="1" id="KW-1133">Transmembrane helix</keyword>
<organism evidence="2 3">
    <name type="scientific">Pseudonocardia thermophila</name>
    <dbReference type="NCBI Taxonomy" id="1848"/>
    <lineage>
        <taxon>Bacteria</taxon>
        <taxon>Bacillati</taxon>
        <taxon>Actinomycetota</taxon>
        <taxon>Actinomycetes</taxon>
        <taxon>Pseudonocardiales</taxon>
        <taxon>Pseudonocardiaceae</taxon>
        <taxon>Pseudonocardia</taxon>
    </lineage>
</organism>
<feature type="transmembrane region" description="Helical" evidence="1">
    <location>
        <begin position="53"/>
        <end position="74"/>
    </location>
</feature>
<keyword evidence="1" id="KW-0472">Membrane</keyword>
<dbReference type="EMBL" id="FRAP01000014">
    <property type="protein sequence ID" value="SHK90523.1"/>
    <property type="molecule type" value="Genomic_DNA"/>
</dbReference>
<dbReference type="RefSeq" id="WP_073458327.1">
    <property type="nucleotide sequence ID" value="NZ_CALGVN010000014.1"/>
</dbReference>
<sequence>MTNTVSGSTHGAATTRPTRATAAVLAGAATVATVVGSVLPLDTSGDGQRWTNAWTGGAATGIAFTIAAAVLAAATVQLVRRARRPALAAVSAGAGLLAGLVVTVRLASAAAAHNAQQLRATFPDLRIVDTAGIGAWVLGGAAVLALGAAALAVRAFGRPDGPPGGSRPLAALAGVLAAGLAVAASLLAITVTTVAGPPHSIGYATGWGFVVASGPAGAGQAVPLVGVPLVIAAAVLLLGSLLVLDMHGAERAAPLLTLGAAGLAGVLGATWTGWLALVEAQSTADIGIATTLGAGTWVLLAATLVGLLLGAVLWLRPTRRPLRRDP</sequence>
<reference evidence="2 3" key="1">
    <citation type="submission" date="2016-11" db="EMBL/GenBank/DDBJ databases">
        <authorList>
            <person name="Jaros S."/>
            <person name="Januszkiewicz K."/>
            <person name="Wedrychowicz H."/>
        </authorList>
    </citation>
    <scope>NUCLEOTIDE SEQUENCE [LARGE SCALE GENOMIC DNA]</scope>
    <source>
        <strain evidence="2 3">DSM 43832</strain>
    </source>
</reference>
<dbReference type="STRING" id="1848.SAMN05443637_11448"/>
<feature type="transmembrane region" description="Helical" evidence="1">
    <location>
        <begin position="297"/>
        <end position="315"/>
    </location>
</feature>
<evidence type="ECO:0000256" key="1">
    <source>
        <dbReference type="SAM" id="Phobius"/>
    </source>
</evidence>